<evidence type="ECO:0000313" key="1">
    <source>
        <dbReference type="EMBL" id="RAH39579.1"/>
    </source>
</evidence>
<sequence length="63" mass="7634">PIYFFLKKELLVFKDYINKNTVNKKIYLFKSPTGTPILFISKKNKSLRLYIDYYKLNKIIIKN</sequence>
<reference evidence="1" key="1">
    <citation type="submission" date="2018-02" db="EMBL/GenBank/DDBJ databases">
        <title>The genomes of Aspergillus section Nigri reveals drivers in fungal speciation.</title>
        <authorList>
            <consortium name="DOE Joint Genome Institute"/>
            <person name="Vesth T.C."/>
            <person name="Nybo J."/>
            <person name="Theobald S."/>
            <person name="Brandl J."/>
            <person name="Frisvad J.C."/>
            <person name="Nielsen K.F."/>
            <person name="Lyhne E.K."/>
            <person name="Kogle M.E."/>
            <person name="Kuo A."/>
            <person name="Riley R."/>
            <person name="Clum A."/>
            <person name="Nolan M."/>
            <person name="Lipzen A."/>
            <person name="Salamov A."/>
            <person name="Henrissat B."/>
            <person name="Wiebenga A."/>
            <person name="De vries R.P."/>
            <person name="Grigoriev I.V."/>
            <person name="Mortensen U.H."/>
            <person name="Andersen M.R."/>
            <person name="Baker S.E."/>
        </authorList>
    </citation>
    <scope>NUCLEOTIDE SEQUENCE</scope>
    <source>
        <strain evidence="1">CBS 621.78</strain>
    </source>
</reference>
<proteinExistence type="predicted"/>
<evidence type="ECO:0000313" key="2">
    <source>
        <dbReference type="Proteomes" id="UP000249057"/>
    </source>
</evidence>
<name>A0ACD1FRH8_9EURO</name>
<protein>
    <submittedName>
        <fullName evidence="1">Uncharacterized protein</fullName>
    </submittedName>
</protein>
<dbReference type="Proteomes" id="UP000249057">
    <property type="component" value="Unassembled WGS sequence"/>
</dbReference>
<gene>
    <name evidence="1" type="ORF">BO95DRAFT_377700</name>
</gene>
<dbReference type="EMBL" id="KZ825452">
    <property type="protein sequence ID" value="RAH39579.1"/>
    <property type="molecule type" value="Genomic_DNA"/>
</dbReference>
<organism evidence="1 2">
    <name type="scientific">Aspergillus brunneoviolaceus CBS 621.78</name>
    <dbReference type="NCBI Taxonomy" id="1450534"/>
    <lineage>
        <taxon>Eukaryota</taxon>
        <taxon>Fungi</taxon>
        <taxon>Dikarya</taxon>
        <taxon>Ascomycota</taxon>
        <taxon>Pezizomycotina</taxon>
        <taxon>Eurotiomycetes</taxon>
        <taxon>Eurotiomycetidae</taxon>
        <taxon>Eurotiales</taxon>
        <taxon>Aspergillaceae</taxon>
        <taxon>Aspergillus</taxon>
        <taxon>Aspergillus subgen. Circumdati</taxon>
    </lineage>
</organism>
<keyword evidence="2" id="KW-1185">Reference proteome</keyword>
<accession>A0ACD1FRH8</accession>
<feature type="non-terminal residue" evidence="1">
    <location>
        <position position="1"/>
    </location>
</feature>